<name>A0A1M5B4G3_9RHOB</name>
<dbReference type="InterPro" id="IPR002514">
    <property type="entry name" value="Transposase_8"/>
</dbReference>
<dbReference type="InterPro" id="IPR010921">
    <property type="entry name" value="Trp_repressor/repl_initiator"/>
</dbReference>
<reference evidence="1 2" key="1">
    <citation type="submission" date="2016-11" db="EMBL/GenBank/DDBJ databases">
        <authorList>
            <person name="Varghese N."/>
            <person name="Submissions S."/>
        </authorList>
    </citation>
    <scope>NUCLEOTIDE SEQUENCE [LARGE SCALE GENOMIC DNA]</scope>
    <source>
        <strain evidence="1 2">DSM 29341</strain>
    </source>
</reference>
<evidence type="ECO:0000313" key="1">
    <source>
        <dbReference type="EMBL" id="SHF37082.1"/>
    </source>
</evidence>
<dbReference type="GO" id="GO:0006313">
    <property type="term" value="P:DNA transposition"/>
    <property type="evidence" value="ECO:0007669"/>
    <property type="project" value="InterPro"/>
</dbReference>
<accession>A0A1M5B4G3</accession>
<protein>
    <submittedName>
        <fullName evidence="1">Transposase</fullName>
    </submittedName>
</protein>
<dbReference type="OrthoDB" id="9800877at2"/>
<dbReference type="AlphaFoldDB" id="A0A1M5B4G3"/>
<dbReference type="GO" id="GO:0004803">
    <property type="term" value="F:transposase activity"/>
    <property type="evidence" value="ECO:0007669"/>
    <property type="project" value="InterPro"/>
</dbReference>
<dbReference type="Proteomes" id="UP000325134">
    <property type="component" value="Unassembled WGS sequence"/>
</dbReference>
<dbReference type="SUPFAM" id="SSF48295">
    <property type="entry name" value="TrpR-like"/>
    <property type="match status" value="1"/>
</dbReference>
<evidence type="ECO:0000313" key="2">
    <source>
        <dbReference type="Proteomes" id="UP000325134"/>
    </source>
</evidence>
<gene>
    <name evidence="1" type="ORF">SAMN05444279_1321</name>
</gene>
<sequence>MRHEVIVGVERRRFWPDEMKLSILREVGVGGATVTDVARRHDVTRQHIYQWRRQLKDKGLWPEPEGMAFLALDAPDLPLTSEPESATGAPAEIGFANGRILRCPPGMAEAEIIQLIRLVETA</sequence>
<dbReference type="InterPro" id="IPR036388">
    <property type="entry name" value="WH-like_DNA-bd_sf"/>
</dbReference>
<dbReference type="Pfam" id="PF01527">
    <property type="entry name" value="HTH_Tnp_1"/>
    <property type="match status" value="1"/>
</dbReference>
<dbReference type="GO" id="GO:0043565">
    <property type="term" value="F:sequence-specific DNA binding"/>
    <property type="evidence" value="ECO:0007669"/>
    <property type="project" value="InterPro"/>
</dbReference>
<proteinExistence type="predicted"/>
<dbReference type="EMBL" id="FQVK01000032">
    <property type="protein sequence ID" value="SHF37082.1"/>
    <property type="molecule type" value="Genomic_DNA"/>
</dbReference>
<keyword evidence="2" id="KW-1185">Reference proteome</keyword>
<dbReference type="Gene3D" id="1.10.10.10">
    <property type="entry name" value="Winged helix-like DNA-binding domain superfamily/Winged helix DNA-binding domain"/>
    <property type="match status" value="1"/>
</dbReference>
<organism evidence="1 2">
    <name type="scientific">Ruegeria intermedia</name>
    <dbReference type="NCBI Taxonomy" id="996115"/>
    <lineage>
        <taxon>Bacteria</taxon>
        <taxon>Pseudomonadati</taxon>
        <taxon>Pseudomonadota</taxon>
        <taxon>Alphaproteobacteria</taxon>
        <taxon>Rhodobacterales</taxon>
        <taxon>Roseobacteraceae</taxon>
        <taxon>Ruegeria</taxon>
    </lineage>
</organism>